<dbReference type="InterPro" id="IPR011990">
    <property type="entry name" value="TPR-like_helical_dom_sf"/>
</dbReference>
<evidence type="ECO:0000256" key="11">
    <source>
        <dbReference type="ARBA" id="ARBA00022840"/>
    </source>
</evidence>
<feature type="domain" description="FAT" evidence="19">
    <location>
        <begin position="1927"/>
        <end position="2527"/>
    </location>
</feature>
<evidence type="ECO:0000313" key="21">
    <source>
        <dbReference type="EMBL" id="KAF5362565.1"/>
    </source>
</evidence>
<feature type="region of interest" description="Disordered" evidence="17">
    <location>
        <begin position="198"/>
        <end position="233"/>
    </location>
</feature>
<keyword evidence="16" id="KW-0779">Telomere</keyword>
<dbReference type="InterPro" id="IPR038980">
    <property type="entry name" value="ATM_plant"/>
</dbReference>
<dbReference type="GO" id="GO:0005524">
    <property type="term" value="F:ATP binding"/>
    <property type="evidence" value="ECO:0007669"/>
    <property type="project" value="UniProtKB-KW"/>
</dbReference>
<gene>
    <name evidence="21" type="ORF">D9756_002376</name>
</gene>
<keyword evidence="6 16" id="KW-0723">Serine/threonine-protein kinase</keyword>
<organism evidence="21 22">
    <name type="scientific">Leucocoprinus leucothites</name>
    <dbReference type="NCBI Taxonomy" id="201217"/>
    <lineage>
        <taxon>Eukaryota</taxon>
        <taxon>Fungi</taxon>
        <taxon>Dikarya</taxon>
        <taxon>Basidiomycota</taxon>
        <taxon>Agaricomycotina</taxon>
        <taxon>Agaricomycetes</taxon>
        <taxon>Agaricomycetidae</taxon>
        <taxon>Agaricales</taxon>
        <taxon>Agaricineae</taxon>
        <taxon>Agaricaceae</taxon>
        <taxon>Leucocoprinus</taxon>
    </lineage>
</organism>
<keyword evidence="10 16" id="KW-0418">Kinase</keyword>
<dbReference type="Proteomes" id="UP000559027">
    <property type="component" value="Unassembled WGS sequence"/>
</dbReference>
<comment type="catalytic activity">
    <reaction evidence="14 16">
        <text>L-threonyl-[protein] + ATP = O-phospho-L-threonyl-[protein] + ADP + H(+)</text>
        <dbReference type="Rhea" id="RHEA:46608"/>
        <dbReference type="Rhea" id="RHEA-COMP:11060"/>
        <dbReference type="Rhea" id="RHEA-COMP:11605"/>
        <dbReference type="ChEBI" id="CHEBI:15378"/>
        <dbReference type="ChEBI" id="CHEBI:30013"/>
        <dbReference type="ChEBI" id="CHEBI:30616"/>
        <dbReference type="ChEBI" id="CHEBI:61977"/>
        <dbReference type="ChEBI" id="CHEBI:456216"/>
        <dbReference type="EC" id="2.7.11.1"/>
    </reaction>
</comment>
<evidence type="ECO:0000256" key="8">
    <source>
        <dbReference type="ARBA" id="ARBA00022741"/>
    </source>
</evidence>
<dbReference type="InterPro" id="IPR014009">
    <property type="entry name" value="PIK_FAT"/>
</dbReference>
<keyword evidence="8 16" id="KW-0547">Nucleotide-binding</keyword>
<keyword evidence="22" id="KW-1185">Reference proteome</keyword>
<keyword evidence="16" id="KW-0156">Chromatin regulator</keyword>
<evidence type="ECO:0000256" key="6">
    <source>
        <dbReference type="ARBA" id="ARBA00022527"/>
    </source>
</evidence>
<evidence type="ECO:0000259" key="20">
    <source>
        <dbReference type="PROSITE" id="PS51190"/>
    </source>
</evidence>
<evidence type="ECO:0000256" key="1">
    <source>
        <dbReference type="ARBA" id="ARBA00004123"/>
    </source>
</evidence>
<dbReference type="PANTHER" id="PTHR37079:SF4">
    <property type="entry name" value="SERINE_THREONINE-PROTEIN KINASE ATM"/>
    <property type="match status" value="1"/>
</dbReference>
<evidence type="ECO:0000256" key="15">
    <source>
        <dbReference type="ARBA" id="ARBA00048679"/>
    </source>
</evidence>
<keyword evidence="16" id="KW-0158">Chromosome</keyword>
<dbReference type="PROSITE" id="PS51189">
    <property type="entry name" value="FAT"/>
    <property type="match status" value="1"/>
</dbReference>
<dbReference type="InterPro" id="IPR003152">
    <property type="entry name" value="FATC_dom"/>
</dbReference>
<dbReference type="SUPFAM" id="SSF48452">
    <property type="entry name" value="TPR-like"/>
    <property type="match status" value="1"/>
</dbReference>
<evidence type="ECO:0000256" key="17">
    <source>
        <dbReference type="SAM" id="MobiDB-lite"/>
    </source>
</evidence>
<dbReference type="InterPro" id="IPR011009">
    <property type="entry name" value="Kinase-like_dom_sf"/>
</dbReference>
<evidence type="ECO:0000256" key="7">
    <source>
        <dbReference type="ARBA" id="ARBA00022679"/>
    </source>
</evidence>
<dbReference type="InterPro" id="IPR016024">
    <property type="entry name" value="ARM-type_fold"/>
</dbReference>
<dbReference type="InterPro" id="IPR000403">
    <property type="entry name" value="PI3/4_kinase_cat_dom"/>
</dbReference>
<dbReference type="GO" id="GO:0004674">
    <property type="term" value="F:protein serine/threonine kinase activity"/>
    <property type="evidence" value="ECO:0007669"/>
    <property type="project" value="UniProtKB-KW"/>
</dbReference>
<comment type="catalytic activity">
    <reaction evidence="15">
        <text>L-seryl-[protein] + ATP = O-phospho-L-seryl-[protein] + ADP + H(+)</text>
        <dbReference type="Rhea" id="RHEA:17989"/>
        <dbReference type="Rhea" id="RHEA-COMP:9863"/>
        <dbReference type="Rhea" id="RHEA-COMP:11604"/>
        <dbReference type="ChEBI" id="CHEBI:15378"/>
        <dbReference type="ChEBI" id="CHEBI:29999"/>
        <dbReference type="ChEBI" id="CHEBI:30616"/>
        <dbReference type="ChEBI" id="CHEBI:83421"/>
        <dbReference type="ChEBI" id="CHEBI:456216"/>
        <dbReference type="EC" id="2.7.11.1"/>
    </reaction>
</comment>
<reference evidence="21 22" key="1">
    <citation type="journal article" date="2020" name="ISME J.">
        <title>Uncovering the hidden diversity of litter-decomposition mechanisms in mushroom-forming fungi.</title>
        <authorList>
            <person name="Floudas D."/>
            <person name="Bentzer J."/>
            <person name="Ahren D."/>
            <person name="Johansson T."/>
            <person name="Persson P."/>
            <person name="Tunlid A."/>
        </authorList>
    </citation>
    <scope>NUCLEOTIDE SEQUENCE [LARGE SCALE GENOMIC DNA]</scope>
    <source>
        <strain evidence="21 22">CBS 146.42</strain>
    </source>
</reference>
<dbReference type="GO" id="GO:0006281">
    <property type="term" value="P:DNA repair"/>
    <property type="evidence" value="ECO:0007669"/>
    <property type="project" value="InterPro"/>
</dbReference>
<evidence type="ECO:0000256" key="12">
    <source>
        <dbReference type="ARBA" id="ARBA00023242"/>
    </source>
</evidence>
<dbReference type="GO" id="GO:0000781">
    <property type="term" value="C:chromosome, telomeric region"/>
    <property type="evidence" value="ECO:0007669"/>
    <property type="project" value="UniProtKB-SubCell"/>
</dbReference>
<dbReference type="Gene3D" id="3.30.1010.10">
    <property type="entry name" value="Phosphatidylinositol 3-kinase Catalytic Subunit, Chain A, domain 4"/>
    <property type="match status" value="1"/>
</dbReference>
<dbReference type="GO" id="GO:0035556">
    <property type="term" value="P:intracellular signal transduction"/>
    <property type="evidence" value="ECO:0007669"/>
    <property type="project" value="UniProtKB-ARBA"/>
</dbReference>
<dbReference type="InterPro" id="IPR021668">
    <property type="entry name" value="TAN"/>
</dbReference>
<dbReference type="PROSITE" id="PS00916">
    <property type="entry name" value="PI3_4_KINASE_2"/>
    <property type="match status" value="1"/>
</dbReference>
<feature type="domain" description="PI3K/PI4K catalytic" evidence="18">
    <location>
        <begin position="2647"/>
        <end position="2964"/>
    </location>
</feature>
<evidence type="ECO:0000256" key="16">
    <source>
        <dbReference type="RuleBase" id="RU365027"/>
    </source>
</evidence>
<dbReference type="Pfam" id="PF02260">
    <property type="entry name" value="FATC"/>
    <property type="match status" value="1"/>
</dbReference>
<protein>
    <recommendedName>
        <fullName evidence="5 16">Serine/threonine-protein kinase Tel1</fullName>
        <ecNumber evidence="4 16">2.7.11.1</ecNumber>
    </recommendedName>
</protein>
<feature type="compositionally biased region" description="Acidic residues" evidence="17">
    <location>
        <begin position="201"/>
        <end position="211"/>
    </location>
</feature>
<evidence type="ECO:0000256" key="5">
    <source>
        <dbReference type="ARBA" id="ARBA00014619"/>
    </source>
</evidence>
<comment type="subunit">
    <text evidence="3">Associates with DNA double-strand breaks.</text>
</comment>
<evidence type="ECO:0000259" key="18">
    <source>
        <dbReference type="PROSITE" id="PS50290"/>
    </source>
</evidence>
<keyword evidence="9 16" id="KW-0227">DNA damage</keyword>
<dbReference type="CDD" id="cd05171">
    <property type="entry name" value="PIKKc_ATM"/>
    <property type="match status" value="1"/>
</dbReference>
<name>A0A8H5GD53_9AGAR</name>
<comment type="function">
    <text evidence="13 16">Serine/threonine protein kinase which activates checkpoint signaling upon genotoxic stresses such as ionizing radiation (IR), ultraviolet light (UV), or DNA replication stalling, thereby acting as a DNA damage sensor. Recognizes the substrate consensus sequence [ST]-Q. Phosphorylates histone H2A to form H2AS128ph (gamma-H2A) at sites of DNA damage, involved in the regulation of DNA damage response mechanism. Required for the control of telomere length and genome stability.</text>
</comment>
<feature type="domain" description="FATC" evidence="20">
    <location>
        <begin position="2986"/>
        <end position="3018"/>
    </location>
</feature>
<evidence type="ECO:0000256" key="4">
    <source>
        <dbReference type="ARBA" id="ARBA00012513"/>
    </source>
</evidence>
<dbReference type="Pfam" id="PF00454">
    <property type="entry name" value="PI3_PI4_kinase"/>
    <property type="match status" value="1"/>
</dbReference>
<evidence type="ECO:0000256" key="10">
    <source>
        <dbReference type="ARBA" id="ARBA00022777"/>
    </source>
</evidence>
<dbReference type="PROSITE" id="PS50290">
    <property type="entry name" value="PI3_4_KINASE_3"/>
    <property type="match status" value="1"/>
</dbReference>
<comment type="subcellular location">
    <subcellularLocation>
        <location evidence="16">Chromosome</location>
        <location evidence="16">Telomere</location>
    </subcellularLocation>
    <subcellularLocation>
        <location evidence="1 16">Nucleus</location>
    </subcellularLocation>
</comment>
<dbReference type="SMART" id="SM01343">
    <property type="entry name" value="FATC"/>
    <property type="match status" value="1"/>
</dbReference>
<dbReference type="InterPro" id="IPR044107">
    <property type="entry name" value="PIKKc_ATM"/>
</dbReference>
<comment type="similarity">
    <text evidence="2 16">Belongs to the PI3/PI4-kinase family. ATM subfamily.</text>
</comment>
<evidence type="ECO:0000313" key="22">
    <source>
        <dbReference type="Proteomes" id="UP000559027"/>
    </source>
</evidence>
<keyword evidence="11 16" id="KW-0067">ATP-binding</keyword>
<accession>A0A8H5GD53</accession>
<dbReference type="EC" id="2.7.11.1" evidence="4 16"/>
<dbReference type="GO" id="GO:0005634">
    <property type="term" value="C:nucleus"/>
    <property type="evidence" value="ECO:0007669"/>
    <property type="project" value="UniProtKB-SubCell"/>
</dbReference>
<proteinExistence type="inferred from homology"/>
<evidence type="ECO:0000256" key="14">
    <source>
        <dbReference type="ARBA" id="ARBA00047899"/>
    </source>
</evidence>
<dbReference type="InterPro" id="IPR018936">
    <property type="entry name" value="PI3/4_kinase_CS"/>
</dbReference>
<evidence type="ECO:0000256" key="2">
    <source>
        <dbReference type="ARBA" id="ARBA00010769"/>
    </source>
</evidence>
<evidence type="ECO:0000256" key="9">
    <source>
        <dbReference type="ARBA" id="ARBA00022763"/>
    </source>
</evidence>
<keyword evidence="12 16" id="KW-0539">Nucleus</keyword>
<dbReference type="InterPro" id="IPR036940">
    <property type="entry name" value="PI3/4_kinase_cat_sf"/>
</dbReference>
<dbReference type="Pfam" id="PF11640">
    <property type="entry name" value="TAN"/>
    <property type="match status" value="1"/>
</dbReference>
<keyword evidence="7 16" id="KW-0808">Transferase</keyword>
<dbReference type="SUPFAM" id="SSF48371">
    <property type="entry name" value="ARM repeat"/>
    <property type="match status" value="1"/>
</dbReference>
<comment type="caution">
    <text evidence="21">The sequence shown here is derived from an EMBL/GenBank/DDBJ whole genome shotgun (WGS) entry which is preliminary data.</text>
</comment>
<dbReference type="OrthoDB" id="381190at2759"/>
<dbReference type="Gene3D" id="1.10.1070.11">
    <property type="entry name" value="Phosphatidylinositol 3-/4-kinase, catalytic domain"/>
    <property type="match status" value="1"/>
</dbReference>
<dbReference type="PANTHER" id="PTHR37079">
    <property type="entry name" value="SERINE/THREONINE-PROTEIN KINASE ATM"/>
    <property type="match status" value="1"/>
</dbReference>
<dbReference type="EMBL" id="JAACJO010000002">
    <property type="protein sequence ID" value="KAF5362565.1"/>
    <property type="molecule type" value="Genomic_DNA"/>
</dbReference>
<dbReference type="SUPFAM" id="SSF56112">
    <property type="entry name" value="Protein kinase-like (PK-like)"/>
    <property type="match status" value="1"/>
</dbReference>
<sequence length="3018" mass="342126">MANLGQVLKNLESSKVTERQEGLNGIRTVFSKPSFLRTFHLRDDGETEDRNWILVFNALFTTVRTEKAEYAKWLSKGAQPKPAVVKRLVDAANAVRWLVEKAVEYFEEGAMQQVLHHLRDGIVFKMELVTPIALDYAKAMKCILSFRPHLEHLEDDHWIRLVSLAFNVVLGDPPRASLEENMEWEVDSGDESSALAAIREGEEEEESDDELPSIQGKRKRGKSKTPSLSTRPKLMARGSKAIGQISVSLEQVEFVTILSILLSYAGSPILSPKYSHLPQAVFVRLQRFLNLYPADSSLLHDYLLALSATLDHLALNRVKDTQRLARNIWGNLVGLWNTKDKRIKEHLIIVIRSLLPYLTADFGLKSVRDSYDQAGALWKLYSTLEGEAEQRRGIESLNLDSLRLDVSAKVTGARTTEPFIAHTFRAGWSFDSAQAVTWAVLETQADCAAKLYDLSESMNSGSTPLPLKGEKKRKMDNGILSILFGIQSGSSQHARVFNLQAMLFLIDRHWLSIHHALKLTIVDSLVQLVTTDDTLIQSWAFLCLAAIVHGERFLAKARDSTSPSQSFQSQSQVAYEAVTWDTIWTHSIRRVNAPATCPEIESLASDLEVQGPSLPYDSVCNFLSQCIRLANQDARLYRIHLEDKVIGWMVDHWKIAGATKIRTMPQTLRDGVNLLQTVCGLARESFLVSRSFLPVCNVAAVMTKESAEKNIREFLLSAKLPSPIERVTTMAMEGQPRSSVKEINIGSGITDLTPPQPRERKISAFFLRNVELLAEEWENIIENGSSVTADAARQTLDYAIASLAFESLLVYNGIAANRHLVQASSKLILSIIRLLQGSTWNTIEKATVLYAIEPLVLLHDSEEDLEGPTWETMLPPGTGSGIKKHVFYRLADRLVAFERPVQAKRTNLLRILWQLPDAEGHLRDVVAKLRKLFSSLIAGRAIASSGTLGENDERDGFGPVRVVASHAGPSQQGALGNDAYLMRTVEVCMRFVAAGPLLQSVSGEPTRDTDIVDTILGCGIENANGFLNGFSFLLAEIRRRTFSLTTNLQGYLDTLDDFFGSYEYEHSERMQQLVSQFLHSILDLWLASAETRSQISALPKWLLKRHRKGTAKYRTERDAFIRFIDKMTLKDPRALEWLLLSGDKELSDEVLLTSLPLRMWNQDNDVRIRFRVAILNARLFHAIQHLDVYPSSLYGGIQEFYSDIEVNQYEQILSRFLTLGNIMVASSSYSSHIEVILASVSESLDLTPSSLFEAYASQMGYSMMKSSEGDISRIPPHLIGFEDRKQSASFTLSAFAPTYIASQFGPQFEAHCKLVDISPEDTYVECFGDIVGAVSAYWFLQQSDTETDIQELEDLLRQTSYSTDFNKDLQNNADGVALALIRSLSDQVISAVGSIHQCLEARGKANADAFADLVKYRLNDRYDLHEPNLPAFSISVVLRNLSWLFDKISTTPMKPMSYHVLHGLFAAIHRSPVVNEQLRLANALAVWISLRREDFVDATLLHTLVQGSTTLLTEPDLAHAAQSMLEWAFRSYHKRKIKDTAFSNIIIRICSIAHDYARSRFEDLQKLGASLMEWVDKQAILLSSAAVNVQVYRALPTWPYPAVPDLARIASEQSSESLAALLGDHRIIYNKFRLVRSLYDHALKGGKLKEQFPKLDFWRLKDCIPEKAELQQEDIEAFASLLFLNHGDVGGITGEHRPPSSIYTRYRRAFTHRSDRNDPAKNPRFIREIITYALLQQLDDRSSNHVFSAYQTLRRLMTVLDHLEAHTGPIDYNSELEYLRAFPRRAGRRSPCKLAEVLALDSMLELTANFNQWITVFSTRLSDCLAEYDTFFAQLSSILTTDADLARELLPILIHGILRTEISDGKYTSKEYQRLLSDYFSSVLTSDRTTIACRQSVVDTVLHLRQFLPSKDTALSFNRWLNLDYELLAKNAVVCGAYTTALLFLELSLDHPLQHTGNAPSPEELLYEIYSHIDEPDGFYGIKTDNLHQFLARRYHHERQWEKALQFHGATLEAEPSNATSSDGLLQSFSAFGFSHLVMNTLRTNSSSTSTSLDYRLGWRTETWDLPERREFSAGSSLYFAIRAIYQERDSRVIDSVIHKGFSRTMDKLRSLGSENLTEIREVVREIMCLKQIHDWRKDPAQDRLRKREVKPSNWTEFTEIDSRFDFPDLETVMATRISMIHSVRQREEHRQIGSMATPLANGMKELEKRCLVRLSQAARDANQVQIALNSIMRAHKLYPQFSAEVSEEFANVLWEQGEQATAIQYLRKVVEPLDLSHDCNAQMTTYRALLRARLGSWMATACLEKPITIWERYLLKATQELGVEPLLDAESSRSRATVYHDCAVFAEQQYHAILKSPDSIRWKLYVERKRQEVEELSKELASTQDKDRKSWLGREHGKANKLLQEDSEQFHRHNADRNRFLQQAMEMFARSLEVADVFDDDAPIRFCSLWFANFDSGEDLQGTIGGALSRIPSYKMVFLAHQLTARLSSPAGELPRSQGNLQNMVLRMCREHPFHSLYQLYCLLPHTERIMANSSRRQSSRLMTPTTPSTQTERGSAAQNVFERLRADITVADKVTEIEKLCNACWEWAKYPLKKNPNYGSIGKPYNIPSDLLICHLKDLKVPVPTTFTPLDPTMQYHDCEWITGFEKQFQTAGGINLPKISVCVSSRNRRFKQLFKGDGDDDLRQDAVMEQVFDVVNAVLRRDRQTKRRELSVRGYKVIPLDSQSGLIEFVTDTTPLKDWLSAAHRRYQPQDMQEKDIRSRHIKAYEAFCVDADRAKLLQNFFEIRSRFKPVMRHYFQDRGKSPVTWFAMRLKYTRSVATTSIVGHILGLGDRHTSNILLDNRSGEVVHIDLGIAFEQGKHLRVPETVPFRMTADIVDGMGSSGTTGVFQRCAEETLRVLRDGSDVIMTVLEVFKHDPLHSWTLSDRKLQNVQRSDRQATMDNQPVNDLAHQAFGFGISIDMTSGTAEEAADRALSSVARKLDKSLSVEYTINQLIADATDPYNLARIFCGWGPHL</sequence>
<feature type="region of interest" description="Disordered" evidence="17">
    <location>
        <begin position="2535"/>
        <end position="2557"/>
    </location>
</feature>
<dbReference type="PROSITE" id="PS51190">
    <property type="entry name" value="FATC"/>
    <property type="match status" value="1"/>
</dbReference>
<dbReference type="SMART" id="SM00146">
    <property type="entry name" value="PI3Kc"/>
    <property type="match status" value="1"/>
</dbReference>
<evidence type="ECO:0000256" key="13">
    <source>
        <dbReference type="ARBA" id="ARBA00025079"/>
    </source>
</evidence>
<dbReference type="GO" id="GO:0006325">
    <property type="term" value="P:chromatin organization"/>
    <property type="evidence" value="ECO:0007669"/>
    <property type="project" value="UniProtKB-KW"/>
</dbReference>
<evidence type="ECO:0000259" key="19">
    <source>
        <dbReference type="PROSITE" id="PS51189"/>
    </source>
</evidence>
<dbReference type="SMART" id="SM01342">
    <property type="entry name" value="TAN"/>
    <property type="match status" value="1"/>
</dbReference>
<evidence type="ECO:0000256" key="3">
    <source>
        <dbReference type="ARBA" id="ARBA00011370"/>
    </source>
</evidence>